<dbReference type="OrthoDB" id="9807414at2"/>
<evidence type="ECO:0000313" key="6">
    <source>
        <dbReference type="Proteomes" id="UP000532147"/>
    </source>
</evidence>
<dbReference type="InterPro" id="IPR055259">
    <property type="entry name" value="YkvP/CgeB_Glyco_trans-like"/>
</dbReference>
<reference evidence="6 7" key="2">
    <citation type="submission" date="2020-04" db="EMBL/GenBank/DDBJ databases">
        <title>Acinetobacter Taxon 24.</title>
        <authorList>
            <person name="Nemec A."/>
            <person name="Radolfova-Krizova L."/>
            <person name="Higgins P.G."/>
            <person name="Spanelova P."/>
        </authorList>
    </citation>
    <scope>NUCLEOTIDE SEQUENCE [LARGE SCALE GENOMIC DNA]</scope>
    <source>
        <strain evidence="2 6">ANC 4280</strain>
        <strain evidence="3 7">ANC 5380</strain>
    </source>
</reference>
<evidence type="ECO:0000313" key="7">
    <source>
        <dbReference type="Proteomes" id="UP000569202"/>
    </source>
</evidence>
<organism evidence="4 5">
    <name type="scientific">Acinetobacter terrae</name>
    <dbReference type="NCBI Taxonomy" id="2731247"/>
    <lineage>
        <taxon>Bacteria</taxon>
        <taxon>Pseudomonadati</taxon>
        <taxon>Pseudomonadota</taxon>
        <taxon>Gammaproteobacteria</taxon>
        <taxon>Moraxellales</taxon>
        <taxon>Moraxellaceae</taxon>
        <taxon>Acinetobacter</taxon>
        <taxon>Acinetobacter Taxon 24</taxon>
    </lineage>
</organism>
<dbReference type="EMBL" id="SJOA01000008">
    <property type="protein sequence ID" value="TCB59315.1"/>
    <property type="molecule type" value="Genomic_DNA"/>
</dbReference>
<dbReference type="GO" id="GO:0016740">
    <property type="term" value="F:transferase activity"/>
    <property type="evidence" value="ECO:0007669"/>
    <property type="project" value="UniProtKB-KW"/>
</dbReference>
<comment type="caution">
    <text evidence="4">The sequence shown here is derived from an EMBL/GenBank/DDBJ whole genome shotgun (WGS) entry which is preliminary data.</text>
</comment>
<dbReference type="AlphaFoldDB" id="A0A4V2LPU0"/>
<gene>
    <name evidence="4" type="ORF">E0H85_08120</name>
    <name evidence="2" type="ORF">HLH11_10640</name>
    <name evidence="3" type="ORF">HLH17_12080</name>
</gene>
<evidence type="ECO:0000313" key="5">
    <source>
        <dbReference type="Proteomes" id="UP000291380"/>
    </source>
</evidence>
<proteinExistence type="predicted"/>
<reference evidence="4 5" key="1">
    <citation type="submission" date="2019-02" db="EMBL/GenBank/DDBJ databases">
        <title>High diversity of culturable Acinetobacter species in natural soil and water ecosystems.</title>
        <authorList>
            <person name="Radolfova-Krizova L."/>
            <person name="Nemec A."/>
        </authorList>
    </citation>
    <scope>NUCLEOTIDE SEQUENCE [LARGE SCALE GENOMIC DNA]</scope>
    <source>
        <strain evidence="4 5">ANC 4281</strain>
    </source>
</reference>
<evidence type="ECO:0000313" key="2">
    <source>
        <dbReference type="EMBL" id="NNH39090.1"/>
    </source>
</evidence>
<evidence type="ECO:0000259" key="1">
    <source>
        <dbReference type="Pfam" id="PF13524"/>
    </source>
</evidence>
<dbReference type="RefSeq" id="WP_131271168.1">
    <property type="nucleotide sequence ID" value="NZ_JABERH010000025.1"/>
</dbReference>
<evidence type="ECO:0000313" key="3">
    <source>
        <dbReference type="EMBL" id="NNH78396.1"/>
    </source>
</evidence>
<dbReference type="Proteomes" id="UP000291380">
    <property type="component" value="Unassembled WGS sequence"/>
</dbReference>
<dbReference type="EMBL" id="JABERH010000025">
    <property type="protein sequence ID" value="NNH39090.1"/>
    <property type="molecule type" value="Genomic_DNA"/>
</dbReference>
<name>A0A4V2LPU0_9GAMM</name>
<dbReference type="Pfam" id="PF13524">
    <property type="entry name" value="Glyco_trans_1_2"/>
    <property type="match status" value="1"/>
</dbReference>
<feature type="domain" description="Spore protein YkvP/CgeB glycosyl transferase-like" evidence="1">
    <location>
        <begin position="190"/>
        <end position="324"/>
    </location>
</feature>
<protein>
    <submittedName>
        <fullName evidence="4">Glycosyltransferase family 1 protein</fullName>
    </submittedName>
</protein>
<dbReference type="Proteomes" id="UP000569202">
    <property type="component" value="Unassembled WGS sequence"/>
</dbReference>
<keyword evidence="4" id="KW-0808">Transferase</keyword>
<accession>A0A7Y2WBG2</accession>
<dbReference type="Proteomes" id="UP000532147">
    <property type="component" value="Unassembled WGS sequence"/>
</dbReference>
<dbReference type="EMBL" id="JABERL010000033">
    <property type="protein sequence ID" value="NNH78396.1"/>
    <property type="molecule type" value="Genomic_DNA"/>
</dbReference>
<sequence length="347" mass="40273">MSQKPLKILHIANFKTENNGSMFYNTDAKIQHGLIELGHYVHAFDYKYMVRKSNIFNTTSLSHKKTYQQLLELCENIHFDLILLGHIHLPLAVLKQLKQVCSSKVAMWFVDPINEAHRLKHFHEMQKEIDYIFVTTAGDYLKQLSKVCDHPIFAFTPNLSLACIEQARDNWLNYENDVIFCGSNSKYPEREAFIQNLKENLPELKFKLGACLGQPSLFGHQYQTAVRNSLMGINYSKYNDIYMYSSDRIAQLTGMGNLVFTAKTPGLELLFPNDSIVYFDHQQDLIHKMKHFHQHPDQAIEIAKKGYDLAHTVFESKNVLQQWLNLIYKGTLNSAWQDEVYKDGQKC</sequence>
<accession>A0A4V2LPU0</accession>
<evidence type="ECO:0000313" key="4">
    <source>
        <dbReference type="EMBL" id="TCB59315.1"/>
    </source>
</evidence>